<dbReference type="AlphaFoldDB" id="A0A1F6T726"/>
<sequence>MPTRNRGFALIAAIILIVVAAAMAVVMATLVSSSSQSGAKHISSAQALFIAEAGLEKAIRQRSLDNTYVGEGPTAMGQGSYTITVFNTDFSGVALPSGQRRLRSVGQFDTATRTVEAIVRTGAAMMVYAKDTPTAPPASDVRGIPFFRQWNNDTYAWGPEQQANDVGLNIRYIVLKFARTRNEAILGTVNSSGQIHVQVWNGTAWGAIRLLSTVAVANSQYRGFDIEYETQGDRAVVVFNNADNRNPAYQIWDGTAWTATVGLNSAANLNGNYNTTGNFVPRWIELAPNPLGNSNEIVLMTLDSSSDVYGVRWNGTAWVRMAAATTSWDTAASTNARKAMDVAYEQQTGRAMFIWGNNVNDQQLWRTWDGGTNTLSGISTLTIGDMNSRANWIRLVPRPNSNQMMYVVQDNGLDLNTALWDGAAFTVHPEHDPSTENAVSMNFDFVFETHPARAGRGWLVWGDGSNQISAREWAGAGWNATNSLAGTDDTSYVRLVARPGSGVVFGGTYERQGQGGPDDIFEVHQTGGSGTWTAPVAVWNGPTIADPVHQRVDIAAERYKPILAWREVFP</sequence>
<gene>
    <name evidence="1" type="ORF">A2140_00330</name>
</gene>
<dbReference type="EMBL" id="MFSQ01000046">
    <property type="protein sequence ID" value="OGI40930.1"/>
    <property type="molecule type" value="Genomic_DNA"/>
</dbReference>
<evidence type="ECO:0000313" key="2">
    <source>
        <dbReference type="Proteomes" id="UP000178379"/>
    </source>
</evidence>
<dbReference type="Proteomes" id="UP000178379">
    <property type="component" value="Unassembled WGS sequence"/>
</dbReference>
<proteinExistence type="predicted"/>
<accession>A0A1F6T726</accession>
<reference evidence="1 2" key="1">
    <citation type="journal article" date="2016" name="Nat. Commun.">
        <title>Thousands of microbial genomes shed light on interconnected biogeochemical processes in an aquifer system.</title>
        <authorList>
            <person name="Anantharaman K."/>
            <person name="Brown C.T."/>
            <person name="Hug L.A."/>
            <person name="Sharon I."/>
            <person name="Castelle C.J."/>
            <person name="Probst A.J."/>
            <person name="Thomas B.C."/>
            <person name="Singh A."/>
            <person name="Wilkins M.J."/>
            <person name="Karaoz U."/>
            <person name="Brodie E.L."/>
            <person name="Williams K.H."/>
            <person name="Hubbard S.S."/>
            <person name="Banfield J.F."/>
        </authorList>
    </citation>
    <scope>NUCLEOTIDE SEQUENCE [LARGE SCALE GENOMIC DNA]</scope>
</reference>
<organism evidence="1 2">
    <name type="scientific">Candidatus Muproteobacteria bacterium RBG_16_62_13</name>
    <dbReference type="NCBI Taxonomy" id="1817756"/>
    <lineage>
        <taxon>Bacteria</taxon>
        <taxon>Pseudomonadati</taxon>
        <taxon>Pseudomonadota</taxon>
        <taxon>Candidatus Muproteobacteria</taxon>
    </lineage>
</organism>
<evidence type="ECO:0008006" key="3">
    <source>
        <dbReference type="Google" id="ProtNLM"/>
    </source>
</evidence>
<comment type="caution">
    <text evidence="1">The sequence shown here is derived from an EMBL/GenBank/DDBJ whole genome shotgun (WGS) entry which is preliminary data.</text>
</comment>
<name>A0A1F6T726_9PROT</name>
<protein>
    <recommendedName>
        <fullName evidence="3">Type 4 fimbrial biogenesis protein PilX N-terminal domain-containing protein</fullName>
    </recommendedName>
</protein>
<evidence type="ECO:0000313" key="1">
    <source>
        <dbReference type="EMBL" id="OGI40930.1"/>
    </source>
</evidence>